<dbReference type="AlphaFoldDB" id="A0AAV6UZQ0"/>
<organism evidence="1 2">
    <name type="scientific">Oedothorax gibbosus</name>
    <dbReference type="NCBI Taxonomy" id="931172"/>
    <lineage>
        <taxon>Eukaryota</taxon>
        <taxon>Metazoa</taxon>
        <taxon>Ecdysozoa</taxon>
        <taxon>Arthropoda</taxon>
        <taxon>Chelicerata</taxon>
        <taxon>Arachnida</taxon>
        <taxon>Araneae</taxon>
        <taxon>Araneomorphae</taxon>
        <taxon>Entelegynae</taxon>
        <taxon>Araneoidea</taxon>
        <taxon>Linyphiidae</taxon>
        <taxon>Erigoninae</taxon>
        <taxon>Oedothorax</taxon>
    </lineage>
</organism>
<accession>A0AAV6UZQ0</accession>
<comment type="caution">
    <text evidence="1">The sequence shown here is derived from an EMBL/GenBank/DDBJ whole genome shotgun (WGS) entry which is preliminary data.</text>
</comment>
<dbReference type="Proteomes" id="UP000827092">
    <property type="component" value="Unassembled WGS sequence"/>
</dbReference>
<gene>
    <name evidence="1" type="ORF">JTE90_017682</name>
</gene>
<sequence length="112" mass="12881">MFIFMKSWGTRLPQLKHNSVSQYDFYKHPMDHPSITIPKPPSAFHIHPNNHPSKSASTIFNLPPKHYSTWKKSHNKATHRLGLYDPASLARDSTWSKDAWLRGMEAVAKLMG</sequence>
<dbReference type="EMBL" id="JAFNEN010000204">
    <property type="protein sequence ID" value="KAG8189764.1"/>
    <property type="molecule type" value="Genomic_DNA"/>
</dbReference>
<evidence type="ECO:0000313" key="2">
    <source>
        <dbReference type="Proteomes" id="UP000827092"/>
    </source>
</evidence>
<proteinExistence type="predicted"/>
<reference evidence="1 2" key="1">
    <citation type="journal article" date="2022" name="Nat. Ecol. Evol.">
        <title>A masculinizing supergene underlies an exaggerated male reproductive morph in a spider.</title>
        <authorList>
            <person name="Hendrickx F."/>
            <person name="De Corte Z."/>
            <person name="Sonet G."/>
            <person name="Van Belleghem S.M."/>
            <person name="Kostlbacher S."/>
            <person name="Vangestel C."/>
        </authorList>
    </citation>
    <scope>NUCLEOTIDE SEQUENCE [LARGE SCALE GENOMIC DNA]</scope>
    <source>
        <strain evidence="1">W744_W776</strain>
    </source>
</reference>
<protein>
    <submittedName>
        <fullName evidence="1">Uncharacterized protein</fullName>
    </submittedName>
</protein>
<name>A0AAV6UZQ0_9ARAC</name>
<evidence type="ECO:0000313" key="1">
    <source>
        <dbReference type="EMBL" id="KAG8189764.1"/>
    </source>
</evidence>
<keyword evidence="2" id="KW-1185">Reference proteome</keyword>